<dbReference type="RefSeq" id="WP_161941934.1">
    <property type="nucleotide sequence ID" value="NZ_LT608328.1"/>
</dbReference>
<dbReference type="EMBL" id="LT608328">
    <property type="protein sequence ID" value="SCM55703.1"/>
    <property type="molecule type" value="Genomic_DNA"/>
</dbReference>
<feature type="signal peptide" evidence="1">
    <location>
        <begin position="1"/>
        <end position="22"/>
    </location>
</feature>
<gene>
    <name evidence="3" type="ORF">ING2E5A_0523</name>
</gene>
<dbReference type="Gene3D" id="2.60.40.10">
    <property type="entry name" value="Immunoglobulins"/>
    <property type="match status" value="1"/>
</dbReference>
<dbReference type="InterPro" id="IPR000601">
    <property type="entry name" value="PKD_dom"/>
</dbReference>
<evidence type="ECO:0000313" key="4">
    <source>
        <dbReference type="Proteomes" id="UP000178485"/>
    </source>
</evidence>
<dbReference type="InterPro" id="IPR013783">
    <property type="entry name" value="Ig-like_fold"/>
</dbReference>
<dbReference type="Pfam" id="PF18911">
    <property type="entry name" value="PKD_4"/>
    <property type="match status" value="1"/>
</dbReference>
<sequence length="337" mass="36491">MKRAIINLTFLFLGMAVLFLPACSDEETGGDLPLSALIFHSLDGKQAAFTALTHSAVSWEWDFGDGNGSTEKNPVHVYEEGGYYLAKLTAKDKQGNSVTAQVNLAVALTPYALLTGNHTAEGYDGKTWRLTQAHTVNDKLVNSDASFSLLDEDIPSLPAGAFSVYVGLPEAYNDEFTFYHDGRYRHNTTDGVSFGGILFASLMQELGKTQITKTGGKAVFGQDVFAMTTCTPSDNATFLFNENEDFTIPTIPDFATGTGAGGVPTITYPGVMTIDFPGDGDFIGIRDFHRKVIVQEVNSSTMRLVMFMTLDQRAIISQDPLIALNTTAAILTFEAVN</sequence>
<dbReference type="CDD" id="cd00146">
    <property type="entry name" value="PKD"/>
    <property type="match status" value="1"/>
</dbReference>
<reference evidence="3 4" key="1">
    <citation type="submission" date="2016-08" db="EMBL/GenBank/DDBJ databases">
        <authorList>
            <person name="Seilhamer J.J."/>
        </authorList>
    </citation>
    <scope>NUCLEOTIDE SEQUENCE [LARGE SCALE GENOMIC DNA]</scope>
    <source>
        <strain evidence="3">ING2-E5A</strain>
    </source>
</reference>
<dbReference type="AlphaFoldDB" id="A0A1G4G4A3"/>
<evidence type="ECO:0000256" key="1">
    <source>
        <dbReference type="SAM" id="SignalP"/>
    </source>
</evidence>
<dbReference type="Proteomes" id="UP000178485">
    <property type="component" value="Chromosome i"/>
</dbReference>
<dbReference type="STRING" id="1642646.ING2E5A_0523"/>
<dbReference type="InterPro" id="IPR035986">
    <property type="entry name" value="PKD_dom_sf"/>
</dbReference>
<dbReference type="InterPro" id="IPR022409">
    <property type="entry name" value="PKD/Chitinase_dom"/>
</dbReference>
<evidence type="ECO:0000313" key="3">
    <source>
        <dbReference type="EMBL" id="SCM55703.1"/>
    </source>
</evidence>
<feature type="chain" id="PRO_5009603781" description="PKD domain-containing protein" evidence="1">
    <location>
        <begin position="23"/>
        <end position="337"/>
    </location>
</feature>
<accession>A0A1G4G4A3</accession>
<evidence type="ECO:0000259" key="2">
    <source>
        <dbReference type="PROSITE" id="PS50093"/>
    </source>
</evidence>
<feature type="domain" description="PKD" evidence="2">
    <location>
        <begin position="53"/>
        <end position="106"/>
    </location>
</feature>
<keyword evidence="1" id="KW-0732">Signal</keyword>
<organism evidence="3 4">
    <name type="scientific">Petrimonas mucosa</name>
    <dbReference type="NCBI Taxonomy" id="1642646"/>
    <lineage>
        <taxon>Bacteria</taxon>
        <taxon>Pseudomonadati</taxon>
        <taxon>Bacteroidota</taxon>
        <taxon>Bacteroidia</taxon>
        <taxon>Bacteroidales</taxon>
        <taxon>Dysgonomonadaceae</taxon>
        <taxon>Petrimonas</taxon>
    </lineage>
</organism>
<dbReference type="SMART" id="SM00089">
    <property type="entry name" value="PKD"/>
    <property type="match status" value="1"/>
</dbReference>
<name>A0A1G4G4A3_9BACT</name>
<proteinExistence type="predicted"/>
<protein>
    <recommendedName>
        <fullName evidence="2">PKD domain-containing protein</fullName>
    </recommendedName>
</protein>
<dbReference type="SUPFAM" id="SSF49299">
    <property type="entry name" value="PKD domain"/>
    <property type="match status" value="1"/>
</dbReference>
<dbReference type="KEGG" id="pmuc:ING2E5A_0523"/>
<dbReference type="PROSITE" id="PS50093">
    <property type="entry name" value="PKD"/>
    <property type="match status" value="1"/>
</dbReference>
<keyword evidence="4" id="KW-1185">Reference proteome</keyword>